<evidence type="ECO:0008006" key="4">
    <source>
        <dbReference type="Google" id="ProtNLM"/>
    </source>
</evidence>
<dbReference type="Proteomes" id="UP000278351">
    <property type="component" value="Unassembled WGS sequence"/>
</dbReference>
<dbReference type="RefSeq" id="WP_123849426.1">
    <property type="nucleotide sequence ID" value="NZ_RPDH01000003.1"/>
</dbReference>
<proteinExistence type="predicted"/>
<evidence type="ECO:0000313" key="2">
    <source>
        <dbReference type="EMBL" id="RPE05773.1"/>
    </source>
</evidence>
<name>A0A3N4PAW4_9BACT</name>
<protein>
    <recommendedName>
        <fullName evidence="4">Lysozyme family protein</fullName>
    </recommendedName>
</protein>
<evidence type="ECO:0000256" key="1">
    <source>
        <dbReference type="SAM" id="MobiDB-lite"/>
    </source>
</evidence>
<feature type="compositionally biased region" description="Basic residues" evidence="1">
    <location>
        <begin position="14"/>
        <end position="25"/>
    </location>
</feature>
<dbReference type="AlphaFoldDB" id="A0A3N4PAW4"/>
<comment type="caution">
    <text evidence="2">The sequence shown here is derived from an EMBL/GenBank/DDBJ whole genome shotgun (WGS) entry which is preliminary data.</text>
</comment>
<dbReference type="OrthoDB" id="482757at2"/>
<reference evidence="2 3" key="1">
    <citation type="submission" date="2018-11" db="EMBL/GenBank/DDBJ databases">
        <title>Chitinophaga lutea sp.nov., isolate from arsenic contaminated soil.</title>
        <authorList>
            <person name="Zong Y."/>
        </authorList>
    </citation>
    <scope>NUCLEOTIDE SEQUENCE [LARGE SCALE GENOMIC DNA]</scope>
    <source>
        <strain evidence="2 3">ZY74</strain>
    </source>
</reference>
<gene>
    <name evidence="2" type="ORF">EGT74_25760</name>
</gene>
<accession>A0A3N4PAW4</accession>
<feature type="region of interest" description="Disordered" evidence="1">
    <location>
        <begin position="1"/>
        <end position="38"/>
    </location>
</feature>
<sequence length="300" mass="34218">MQTHTGATVQPKDKPKRKPKGKTRTKPGGPAPRPGPTNAEYIQLFDTCELKKEKLGEIDKVIDDKILANRARYETVVATLQGRQLFGLSRTPALGGISFFQPRDFYSPQPQVQQPSGFFFQDLFNRSPNTNVFDFRNPFNIGFRTNPDFFNAGSGRVPWAMIAVIHYLECSSDFSKHLHNGDPLTGYTVKHPPNRPKNAGKPPFTWEVSAVDAMRLKQFDKKQNWTLPEVLYTLEAYNGFGYHKNKKGNTPYLWSYSNHYTKGKYVRDFKYDSNAVSAQIGAAVLLKRMEQRGLIYLPRF</sequence>
<evidence type="ECO:0000313" key="3">
    <source>
        <dbReference type="Proteomes" id="UP000278351"/>
    </source>
</evidence>
<dbReference type="EMBL" id="RPDH01000003">
    <property type="protein sequence ID" value="RPE05773.1"/>
    <property type="molecule type" value="Genomic_DNA"/>
</dbReference>
<keyword evidence="3" id="KW-1185">Reference proteome</keyword>
<organism evidence="2 3">
    <name type="scientific">Chitinophaga lutea</name>
    <dbReference type="NCBI Taxonomy" id="2488634"/>
    <lineage>
        <taxon>Bacteria</taxon>
        <taxon>Pseudomonadati</taxon>
        <taxon>Bacteroidota</taxon>
        <taxon>Chitinophagia</taxon>
        <taxon>Chitinophagales</taxon>
        <taxon>Chitinophagaceae</taxon>
        <taxon>Chitinophaga</taxon>
    </lineage>
</organism>